<sequence length="56" mass="6396">MASSGWKWELPSRWRKFELFRREALLDTRYGKSSVPPIAGKRSTSTPNHGQLSTCS</sequence>
<evidence type="ECO:0000256" key="1">
    <source>
        <dbReference type="SAM" id="MobiDB-lite"/>
    </source>
</evidence>
<reference evidence="2" key="1">
    <citation type="submission" date="2021-02" db="EMBL/GenBank/DDBJ databases">
        <authorList>
            <person name="Dougan E. K."/>
            <person name="Rhodes N."/>
            <person name="Thang M."/>
            <person name="Chan C."/>
        </authorList>
    </citation>
    <scope>NUCLEOTIDE SEQUENCE</scope>
</reference>
<organism evidence="2 3">
    <name type="scientific">Polarella glacialis</name>
    <name type="common">Dinoflagellate</name>
    <dbReference type="NCBI Taxonomy" id="89957"/>
    <lineage>
        <taxon>Eukaryota</taxon>
        <taxon>Sar</taxon>
        <taxon>Alveolata</taxon>
        <taxon>Dinophyceae</taxon>
        <taxon>Suessiales</taxon>
        <taxon>Suessiaceae</taxon>
        <taxon>Polarella</taxon>
    </lineage>
</organism>
<feature type="region of interest" description="Disordered" evidence="1">
    <location>
        <begin position="32"/>
        <end position="56"/>
    </location>
</feature>
<keyword evidence="3" id="KW-1185">Reference proteome</keyword>
<feature type="non-terminal residue" evidence="2">
    <location>
        <position position="1"/>
    </location>
</feature>
<evidence type="ECO:0000313" key="2">
    <source>
        <dbReference type="EMBL" id="CAE8609591.1"/>
    </source>
</evidence>
<gene>
    <name evidence="2" type="ORF">PGLA1383_LOCUS27418</name>
</gene>
<proteinExistence type="predicted"/>
<comment type="caution">
    <text evidence="2">The sequence shown here is derived from an EMBL/GenBank/DDBJ whole genome shotgun (WGS) entry which is preliminary data.</text>
</comment>
<dbReference type="Proteomes" id="UP000654075">
    <property type="component" value="Unassembled WGS sequence"/>
</dbReference>
<name>A0A813FGD6_POLGL</name>
<dbReference type="EMBL" id="CAJNNV010024367">
    <property type="protein sequence ID" value="CAE8609591.1"/>
    <property type="molecule type" value="Genomic_DNA"/>
</dbReference>
<evidence type="ECO:0000313" key="3">
    <source>
        <dbReference type="Proteomes" id="UP000654075"/>
    </source>
</evidence>
<accession>A0A813FGD6</accession>
<feature type="compositionally biased region" description="Polar residues" evidence="1">
    <location>
        <begin position="42"/>
        <end position="56"/>
    </location>
</feature>
<dbReference type="AlphaFoldDB" id="A0A813FGD6"/>
<protein>
    <submittedName>
        <fullName evidence="2">Uncharacterized protein</fullName>
    </submittedName>
</protein>